<dbReference type="SUPFAM" id="SSF52540">
    <property type="entry name" value="P-loop containing nucleoside triphosphate hydrolases"/>
    <property type="match status" value="1"/>
</dbReference>
<dbReference type="FunFam" id="3.40.50.300:FF:000640">
    <property type="entry name" value="MoxR family ATPase"/>
    <property type="match status" value="1"/>
</dbReference>
<gene>
    <name evidence="6" type="ORF">LF1_27820</name>
</gene>
<dbReference type="InterPro" id="IPR050764">
    <property type="entry name" value="CbbQ/NirQ/NorQ/GpvN"/>
</dbReference>
<name>A0A5B1CLN1_9BACT</name>
<comment type="caution">
    <text evidence="6">The sequence shown here is derived from an EMBL/GenBank/DDBJ whole genome shotgun (WGS) entry which is preliminary data.</text>
</comment>
<dbReference type="PANTHER" id="PTHR42759:SF1">
    <property type="entry name" value="MAGNESIUM-CHELATASE SUBUNIT CHLD"/>
    <property type="match status" value="1"/>
</dbReference>
<dbReference type="GO" id="GO:0016887">
    <property type="term" value="F:ATP hydrolysis activity"/>
    <property type="evidence" value="ECO:0007669"/>
    <property type="project" value="InterPro"/>
</dbReference>
<dbReference type="PANTHER" id="PTHR42759">
    <property type="entry name" value="MOXR FAMILY PROTEIN"/>
    <property type="match status" value="1"/>
</dbReference>
<dbReference type="InterPro" id="IPR011703">
    <property type="entry name" value="ATPase_AAA-3"/>
</dbReference>
<keyword evidence="1" id="KW-0547">Nucleotide-binding</keyword>
<dbReference type="GO" id="GO:0005524">
    <property type="term" value="F:ATP binding"/>
    <property type="evidence" value="ECO:0007669"/>
    <property type="project" value="UniProtKB-KW"/>
</dbReference>
<accession>A0A5B1CLN1</accession>
<evidence type="ECO:0000259" key="4">
    <source>
        <dbReference type="Pfam" id="PF07726"/>
    </source>
</evidence>
<dbReference type="InterPro" id="IPR027417">
    <property type="entry name" value="P-loop_NTPase"/>
</dbReference>
<dbReference type="InterPro" id="IPR041628">
    <property type="entry name" value="ChlI/MoxR_AAA_lid"/>
</dbReference>
<dbReference type="Gene3D" id="3.40.50.300">
    <property type="entry name" value="P-loop containing nucleotide triphosphate hydrolases"/>
    <property type="match status" value="1"/>
</dbReference>
<dbReference type="Proteomes" id="UP000322699">
    <property type="component" value="Unassembled WGS sequence"/>
</dbReference>
<keyword evidence="7" id="KW-1185">Reference proteome</keyword>
<dbReference type="AlphaFoldDB" id="A0A5B1CLN1"/>
<dbReference type="OrthoDB" id="9773454at2"/>
<feature type="domain" description="ChlI/MoxR AAA lid" evidence="5">
    <location>
        <begin position="268"/>
        <end position="329"/>
    </location>
</feature>
<dbReference type="Pfam" id="PF07726">
    <property type="entry name" value="AAA_3"/>
    <property type="match status" value="1"/>
</dbReference>
<sequence>MNHPEPVITNHSSPAEVERAVEQIHHDYRAFCDQLSETIVGMEDVIEQLTIAMICRGHCILQGMPGLAKTLLISQMGQLLHLSFNRIQFTPDLMPADITGSEVLQEDRSTGKRELRFIKGPIFCNLLLADEINRTPPKSQSALLEAMEERQVTISGETYPMASPFFVLATQNPIEVEGTYPLPEAQLDRFLFKVNIDYPSRADEKEICRRQVSSHRPQPTPVMDATRICQMQTLVREVIVGDPVYELALDLVRASRPDEGRLPDSLKNMIQYGAGPRATIALLMAAKARAILNKRVHATTDDLIAIARPVLRHRLVPTFNAEAAGVGIEQMIDDLLASVV</sequence>
<comment type="similarity">
    <text evidence="3">Belongs to the MoxR family.</text>
</comment>
<dbReference type="CDD" id="cd00009">
    <property type="entry name" value="AAA"/>
    <property type="match status" value="1"/>
</dbReference>
<dbReference type="RefSeq" id="WP_068260834.1">
    <property type="nucleotide sequence ID" value="NZ_LWSK01000019.1"/>
</dbReference>
<reference evidence="6 7" key="1">
    <citation type="submission" date="2019-08" db="EMBL/GenBank/DDBJ databases">
        <title>Deep-cultivation of Planctomycetes and their phenomic and genomic characterization uncovers novel biology.</title>
        <authorList>
            <person name="Wiegand S."/>
            <person name="Jogler M."/>
            <person name="Boedeker C."/>
            <person name="Pinto D."/>
            <person name="Vollmers J."/>
            <person name="Rivas-Marin E."/>
            <person name="Kohn T."/>
            <person name="Peeters S.H."/>
            <person name="Heuer A."/>
            <person name="Rast P."/>
            <person name="Oberbeckmann S."/>
            <person name="Bunk B."/>
            <person name="Jeske O."/>
            <person name="Meyerdierks A."/>
            <person name="Storesund J.E."/>
            <person name="Kallscheuer N."/>
            <person name="Luecker S."/>
            <person name="Lage O.M."/>
            <person name="Pohl T."/>
            <person name="Merkel B.J."/>
            <person name="Hornburger P."/>
            <person name="Mueller R.-W."/>
            <person name="Bruemmer F."/>
            <person name="Labrenz M."/>
            <person name="Spormann A.M."/>
            <person name="Op Den Camp H."/>
            <person name="Overmann J."/>
            <person name="Amann R."/>
            <person name="Jetten M.S.M."/>
            <person name="Mascher T."/>
            <person name="Medema M.H."/>
            <person name="Devos D.P."/>
            <person name="Kaster A.-K."/>
            <person name="Ovreas L."/>
            <person name="Rohde M."/>
            <person name="Galperin M.Y."/>
            <person name="Jogler C."/>
        </authorList>
    </citation>
    <scope>NUCLEOTIDE SEQUENCE [LARGE SCALE GENOMIC DNA]</scope>
    <source>
        <strain evidence="6 7">LF1</strain>
    </source>
</reference>
<organism evidence="6 7">
    <name type="scientific">Rubripirellula obstinata</name>
    <dbReference type="NCBI Taxonomy" id="406547"/>
    <lineage>
        <taxon>Bacteria</taxon>
        <taxon>Pseudomonadati</taxon>
        <taxon>Planctomycetota</taxon>
        <taxon>Planctomycetia</taxon>
        <taxon>Pirellulales</taxon>
        <taxon>Pirellulaceae</taxon>
        <taxon>Rubripirellula</taxon>
    </lineage>
</organism>
<evidence type="ECO:0000313" key="6">
    <source>
        <dbReference type="EMBL" id="KAA1260243.1"/>
    </source>
</evidence>
<dbReference type="Pfam" id="PF17863">
    <property type="entry name" value="AAA_lid_2"/>
    <property type="match status" value="1"/>
</dbReference>
<dbReference type="Gene3D" id="1.10.8.80">
    <property type="entry name" value="Magnesium chelatase subunit I, C-Terminal domain"/>
    <property type="match status" value="1"/>
</dbReference>
<dbReference type="PIRSF" id="PIRSF002849">
    <property type="entry name" value="AAA_ATPase_chaperone_MoxR_prd"/>
    <property type="match status" value="1"/>
</dbReference>
<dbReference type="EMBL" id="VRLW01000001">
    <property type="protein sequence ID" value="KAA1260243.1"/>
    <property type="molecule type" value="Genomic_DNA"/>
</dbReference>
<feature type="domain" description="ATPase AAA-3" evidence="4">
    <location>
        <begin position="58"/>
        <end position="192"/>
    </location>
</feature>
<evidence type="ECO:0000256" key="2">
    <source>
        <dbReference type="ARBA" id="ARBA00022840"/>
    </source>
</evidence>
<keyword evidence="2" id="KW-0067">ATP-binding</keyword>
<evidence type="ECO:0000256" key="1">
    <source>
        <dbReference type="ARBA" id="ARBA00022741"/>
    </source>
</evidence>
<protein>
    <submittedName>
        <fullName evidence="6">ATPase family associated with various cellular activities (AAA)</fullName>
    </submittedName>
</protein>
<evidence type="ECO:0000259" key="5">
    <source>
        <dbReference type="Pfam" id="PF17863"/>
    </source>
</evidence>
<proteinExistence type="inferred from homology"/>
<evidence type="ECO:0000313" key="7">
    <source>
        <dbReference type="Proteomes" id="UP000322699"/>
    </source>
</evidence>
<evidence type="ECO:0000256" key="3">
    <source>
        <dbReference type="ARBA" id="ARBA00061607"/>
    </source>
</evidence>